<feature type="transmembrane region" description="Helical" evidence="6">
    <location>
        <begin position="23"/>
        <end position="49"/>
    </location>
</feature>
<evidence type="ECO:0000313" key="9">
    <source>
        <dbReference type="Proteomes" id="UP000051221"/>
    </source>
</evidence>
<keyword evidence="4 6" id="KW-1133">Transmembrane helix</keyword>
<accession>A0A0Q2SFN9</accession>
<dbReference type="PANTHER" id="PTHR36115:SF10">
    <property type="entry name" value="RDD DOMAIN-CONTAINING PROTEIN"/>
    <property type="match status" value="1"/>
</dbReference>
<evidence type="ECO:0000256" key="5">
    <source>
        <dbReference type="ARBA" id="ARBA00023136"/>
    </source>
</evidence>
<sequence>MSTSTLPPAGLFRRLGALFYDSLVVMAILMIAGGVVVAVLEALVAAGLFNYAPYQDAGDLLTRHPIWNPVYTLYLAACWLYFFVYFWTRGGQTLGMRAWKIVVRNADGHRISTTQALIRLATSLFGLGNLTVPLDPKKRAFQDMWANTEVVVLPKVR</sequence>
<proteinExistence type="predicted"/>
<dbReference type="RefSeq" id="WP_055465800.1">
    <property type="nucleotide sequence ID" value="NZ_CP035696.1"/>
</dbReference>
<evidence type="ECO:0000256" key="2">
    <source>
        <dbReference type="ARBA" id="ARBA00022475"/>
    </source>
</evidence>
<organism evidence="8 9">
    <name type="scientific">Vibrio furnissii</name>
    <dbReference type="NCBI Taxonomy" id="29494"/>
    <lineage>
        <taxon>Bacteria</taxon>
        <taxon>Pseudomonadati</taxon>
        <taxon>Pseudomonadota</taxon>
        <taxon>Gammaproteobacteria</taxon>
        <taxon>Vibrionales</taxon>
        <taxon>Vibrionaceae</taxon>
        <taxon>Vibrio</taxon>
    </lineage>
</organism>
<dbReference type="GO" id="GO:0005886">
    <property type="term" value="C:plasma membrane"/>
    <property type="evidence" value="ECO:0007669"/>
    <property type="project" value="UniProtKB-SubCell"/>
</dbReference>
<keyword evidence="9" id="KW-1185">Reference proteome</keyword>
<comment type="subcellular location">
    <subcellularLocation>
        <location evidence="1">Cell membrane</location>
        <topology evidence="1">Multi-pass membrane protein</topology>
    </subcellularLocation>
</comment>
<evidence type="ECO:0000313" key="8">
    <source>
        <dbReference type="EMBL" id="KQH86395.1"/>
    </source>
</evidence>
<feature type="transmembrane region" description="Helical" evidence="6">
    <location>
        <begin position="69"/>
        <end position="87"/>
    </location>
</feature>
<dbReference type="InterPro" id="IPR051791">
    <property type="entry name" value="Pra-immunoreactive"/>
</dbReference>
<dbReference type="InParanoid" id="A0A0Q2SFN9"/>
<keyword evidence="3 6" id="KW-0812">Transmembrane</keyword>
<dbReference type="InterPro" id="IPR010432">
    <property type="entry name" value="RDD"/>
</dbReference>
<evidence type="ECO:0000256" key="3">
    <source>
        <dbReference type="ARBA" id="ARBA00022692"/>
    </source>
</evidence>
<comment type="caution">
    <text evidence="8">The sequence shown here is derived from an EMBL/GenBank/DDBJ whole genome shotgun (WGS) entry which is preliminary data.</text>
</comment>
<keyword evidence="5 6" id="KW-0472">Membrane</keyword>
<protein>
    <recommendedName>
        <fullName evidence="7">RDD domain-containing protein</fullName>
    </recommendedName>
</protein>
<evidence type="ECO:0000259" key="7">
    <source>
        <dbReference type="Pfam" id="PF06271"/>
    </source>
</evidence>
<dbReference type="AlphaFoldDB" id="A0A0Q2SFN9"/>
<dbReference type="EMBL" id="LKHS01000006">
    <property type="protein sequence ID" value="KQH86395.1"/>
    <property type="molecule type" value="Genomic_DNA"/>
</dbReference>
<evidence type="ECO:0000256" key="1">
    <source>
        <dbReference type="ARBA" id="ARBA00004651"/>
    </source>
</evidence>
<reference evidence="8 9" key="1">
    <citation type="submission" date="2015-08" db="EMBL/GenBank/DDBJ databases">
        <title>Antibacterial properties of a collection of Vibrionaceae strains.</title>
        <authorList>
            <person name="Giubergia S."/>
        </authorList>
    </citation>
    <scope>NUCLEOTIDE SEQUENCE [LARGE SCALE GENOMIC DNA]</scope>
    <source>
        <strain evidence="8 9">S0821</strain>
    </source>
</reference>
<dbReference type="Proteomes" id="UP000051221">
    <property type="component" value="Unassembled WGS sequence"/>
</dbReference>
<name>A0A0Q2SFN9_VIBFU</name>
<evidence type="ECO:0000256" key="6">
    <source>
        <dbReference type="SAM" id="Phobius"/>
    </source>
</evidence>
<gene>
    <name evidence="8" type="ORF">AMR76_07540</name>
</gene>
<dbReference type="Pfam" id="PF06271">
    <property type="entry name" value="RDD"/>
    <property type="match status" value="1"/>
</dbReference>
<feature type="domain" description="RDD" evidence="7">
    <location>
        <begin position="9"/>
        <end position="147"/>
    </location>
</feature>
<keyword evidence="2" id="KW-1003">Cell membrane</keyword>
<dbReference type="PANTHER" id="PTHR36115">
    <property type="entry name" value="PROLINE-RICH ANTIGEN HOMOLOG-RELATED"/>
    <property type="match status" value="1"/>
</dbReference>
<evidence type="ECO:0000256" key="4">
    <source>
        <dbReference type="ARBA" id="ARBA00022989"/>
    </source>
</evidence>